<dbReference type="GO" id="GO:0030544">
    <property type="term" value="F:Hsp70 protein binding"/>
    <property type="evidence" value="ECO:0007669"/>
    <property type="project" value="TreeGrafter"/>
</dbReference>
<dbReference type="InterPro" id="IPR019399">
    <property type="entry name" value="Parkin_co-regulated_protein"/>
</dbReference>
<dbReference type="AlphaFoldDB" id="T1JIA2"/>
<accession>T1JIA2</accession>
<sequence>MSLELSKRKRLLLQDRLVTPFTYQANQKNVTVGKPKKSNYLAAKPNTSMWRFRDSYTKSDFPIQIEFLPGCQKLAWKVEIERLDFFYYLPLFFEGIGEVVFPFDFLARQSVHDMLQHGGARVVPVLGQLIVPISKALRSKQTAAMASMLLTLQDLATCHPNVGPNLVPYFRQILPTFSMFKDRNLNLGDRIEYGQRKRLNVADLMQETLEILEKTGGPHAFINIKYMVPTYESAVHN</sequence>
<evidence type="ECO:0000313" key="1">
    <source>
        <dbReference type="EnsemblMetazoa" id="SMAR013583-PA"/>
    </source>
</evidence>
<name>T1JIA2_STRMM</name>
<dbReference type="PANTHER" id="PTHR21207">
    <property type="entry name" value="PARKIN COREGULATED GENE PROTEIN PARK2 COREGULATED"/>
    <property type="match status" value="1"/>
</dbReference>
<proteinExistence type="predicted"/>
<dbReference type="STRING" id="126957.T1JIA2"/>
<dbReference type="Pfam" id="PF10274">
    <property type="entry name" value="ParcG"/>
    <property type="match status" value="1"/>
</dbReference>
<dbReference type="GO" id="GO:0031982">
    <property type="term" value="C:vesicle"/>
    <property type="evidence" value="ECO:0007669"/>
    <property type="project" value="TreeGrafter"/>
</dbReference>
<dbReference type="EMBL" id="JH431669">
    <property type="status" value="NOT_ANNOTATED_CDS"/>
    <property type="molecule type" value="Genomic_DNA"/>
</dbReference>
<protein>
    <submittedName>
        <fullName evidence="1">Uncharacterized protein</fullName>
    </submittedName>
</protein>
<evidence type="ECO:0000313" key="2">
    <source>
        <dbReference type="Proteomes" id="UP000014500"/>
    </source>
</evidence>
<reference evidence="1" key="2">
    <citation type="submission" date="2015-02" db="UniProtKB">
        <authorList>
            <consortium name="EnsemblMetazoa"/>
        </authorList>
    </citation>
    <scope>IDENTIFICATION</scope>
</reference>
<dbReference type="GO" id="GO:0043005">
    <property type="term" value="C:neuron projection"/>
    <property type="evidence" value="ECO:0007669"/>
    <property type="project" value="TreeGrafter"/>
</dbReference>
<reference evidence="2" key="1">
    <citation type="submission" date="2011-05" db="EMBL/GenBank/DDBJ databases">
        <authorList>
            <person name="Richards S.R."/>
            <person name="Qu J."/>
            <person name="Jiang H."/>
            <person name="Jhangiani S.N."/>
            <person name="Agravi P."/>
            <person name="Goodspeed R."/>
            <person name="Gross S."/>
            <person name="Mandapat C."/>
            <person name="Jackson L."/>
            <person name="Mathew T."/>
            <person name="Pu L."/>
            <person name="Thornton R."/>
            <person name="Saada N."/>
            <person name="Wilczek-Boney K.B."/>
            <person name="Lee S."/>
            <person name="Kovar C."/>
            <person name="Wu Y."/>
            <person name="Scherer S.E."/>
            <person name="Worley K.C."/>
            <person name="Muzny D.M."/>
            <person name="Gibbs R."/>
        </authorList>
    </citation>
    <scope>NUCLEOTIDE SEQUENCE</scope>
    <source>
        <strain evidence="2">Brora</strain>
    </source>
</reference>
<organism evidence="1 2">
    <name type="scientific">Strigamia maritima</name>
    <name type="common">European centipede</name>
    <name type="synonym">Geophilus maritimus</name>
    <dbReference type="NCBI Taxonomy" id="126957"/>
    <lineage>
        <taxon>Eukaryota</taxon>
        <taxon>Metazoa</taxon>
        <taxon>Ecdysozoa</taxon>
        <taxon>Arthropoda</taxon>
        <taxon>Myriapoda</taxon>
        <taxon>Chilopoda</taxon>
        <taxon>Pleurostigmophora</taxon>
        <taxon>Geophilomorpha</taxon>
        <taxon>Linotaeniidae</taxon>
        <taxon>Strigamia</taxon>
    </lineage>
</organism>
<dbReference type="OMA" id="INGPIHE"/>
<dbReference type="PANTHER" id="PTHR21207:SF2">
    <property type="entry name" value="PARKIN COREGULATED GENE PROTEIN"/>
    <property type="match status" value="1"/>
</dbReference>
<dbReference type="GO" id="GO:0051879">
    <property type="term" value="F:Hsp90 protein binding"/>
    <property type="evidence" value="ECO:0007669"/>
    <property type="project" value="TreeGrafter"/>
</dbReference>
<dbReference type="HOGENOM" id="CLU_073223_1_1_1"/>
<dbReference type="PhylomeDB" id="T1JIA2"/>
<keyword evidence="2" id="KW-1185">Reference proteome</keyword>
<dbReference type="GO" id="GO:0005829">
    <property type="term" value="C:cytosol"/>
    <property type="evidence" value="ECO:0007669"/>
    <property type="project" value="TreeGrafter"/>
</dbReference>
<dbReference type="eggNOG" id="KOG3961">
    <property type="taxonomic scope" value="Eukaryota"/>
</dbReference>
<dbReference type="Proteomes" id="UP000014500">
    <property type="component" value="Unassembled WGS sequence"/>
</dbReference>
<dbReference type="EnsemblMetazoa" id="SMAR013583-RA">
    <property type="protein sequence ID" value="SMAR013583-PA"/>
    <property type="gene ID" value="SMAR013583"/>
</dbReference>